<dbReference type="InterPro" id="IPR009311">
    <property type="entry name" value="IFI6/IFI27-like"/>
</dbReference>
<accession>A0A9P4QE51</accession>
<dbReference type="OrthoDB" id="440424at2759"/>
<evidence type="ECO:0000256" key="2">
    <source>
        <dbReference type="ARBA" id="ARBA00007262"/>
    </source>
</evidence>
<keyword evidence="8" id="KW-1185">Reference proteome</keyword>
<reference evidence="7" key="1">
    <citation type="journal article" date="2020" name="Stud. Mycol.">
        <title>101 Dothideomycetes genomes: a test case for predicting lifestyles and emergence of pathogens.</title>
        <authorList>
            <person name="Haridas S."/>
            <person name="Albert R."/>
            <person name="Binder M."/>
            <person name="Bloem J."/>
            <person name="Labutti K."/>
            <person name="Salamov A."/>
            <person name="Andreopoulos B."/>
            <person name="Baker S."/>
            <person name="Barry K."/>
            <person name="Bills G."/>
            <person name="Bluhm B."/>
            <person name="Cannon C."/>
            <person name="Castanera R."/>
            <person name="Culley D."/>
            <person name="Daum C."/>
            <person name="Ezra D."/>
            <person name="Gonzalez J."/>
            <person name="Henrissat B."/>
            <person name="Kuo A."/>
            <person name="Liang C."/>
            <person name="Lipzen A."/>
            <person name="Lutzoni F."/>
            <person name="Magnuson J."/>
            <person name="Mondo S."/>
            <person name="Nolan M."/>
            <person name="Ohm R."/>
            <person name="Pangilinan J."/>
            <person name="Park H.-J."/>
            <person name="Ramirez L."/>
            <person name="Alfaro M."/>
            <person name="Sun H."/>
            <person name="Tritt A."/>
            <person name="Yoshinaga Y."/>
            <person name="Zwiers L.-H."/>
            <person name="Turgeon B."/>
            <person name="Goodwin S."/>
            <person name="Spatafora J."/>
            <person name="Crous P."/>
            <person name="Grigoriev I."/>
        </authorList>
    </citation>
    <scope>NUCLEOTIDE SEQUENCE</scope>
    <source>
        <strain evidence="7">CBS 116435</strain>
    </source>
</reference>
<proteinExistence type="inferred from homology"/>
<dbReference type="AlphaFoldDB" id="A0A9P4QE51"/>
<protein>
    <submittedName>
        <fullName evidence="7">Uncharacterized protein</fullName>
    </submittedName>
</protein>
<dbReference type="Proteomes" id="UP000799441">
    <property type="component" value="Unassembled WGS sequence"/>
</dbReference>
<dbReference type="GO" id="GO:0016020">
    <property type="term" value="C:membrane"/>
    <property type="evidence" value="ECO:0007669"/>
    <property type="project" value="UniProtKB-SubCell"/>
</dbReference>
<gene>
    <name evidence="7" type="ORF">K431DRAFT_220646</name>
</gene>
<evidence type="ECO:0000256" key="4">
    <source>
        <dbReference type="ARBA" id="ARBA00022989"/>
    </source>
</evidence>
<name>A0A9P4QE51_9PEZI</name>
<evidence type="ECO:0000313" key="8">
    <source>
        <dbReference type="Proteomes" id="UP000799441"/>
    </source>
</evidence>
<dbReference type="EMBL" id="MU003778">
    <property type="protein sequence ID" value="KAF2723022.1"/>
    <property type="molecule type" value="Genomic_DNA"/>
</dbReference>
<dbReference type="Pfam" id="PF06140">
    <property type="entry name" value="Ifi-6-16"/>
    <property type="match status" value="1"/>
</dbReference>
<keyword evidence="4 6" id="KW-1133">Transmembrane helix</keyword>
<dbReference type="Gene3D" id="6.10.110.10">
    <property type="match status" value="1"/>
</dbReference>
<sequence length="178" mass="19584">MIRAVFPCFGSTRQRKTPETSGCCHQTPDEREEQLAAGIYGILVTAEKPGAALRAQVDGLVHADSWSEKLAERLLDHIIANLVPEKMGPAMRDAYEKAETAAREFVSEHPVFVEVMATVVAIGILALLVPWVVEALGFGELGPIAGSFAARWQSTFPNVEARSFFAFLQRLGMRWGKR</sequence>
<comment type="similarity">
    <text evidence="2">Belongs to the IFI6/IFI27 family.</text>
</comment>
<comment type="subcellular location">
    <subcellularLocation>
        <location evidence="1">Membrane</location>
        <topology evidence="1">Multi-pass membrane protein</topology>
    </subcellularLocation>
</comment>
<keyword evidence="5 6" id="KW-0472">Membrane</keyword>
<evidence type="ECO:0000256" key="6">
    <source>
        <dbReference type="SAM" id="Phobius"/>
    </source>
</evidence>
<keyword evidence="3 6" id="KW-0812">Transmembrane</keyword>
<comment type="caution">
    <text evidence="7">The sequence shown here is derived from an EMBL/GenBank/DDBJ whole genome shotgun (WGS) entry which is preliminary data.</text>
</comment>
<dbReference type="InterPro" id="IPR038213">
    <property type="entry name" value="IFI6/IFI27-like_sf"/>
</dbReference>
<evidence type="ECO:0000256" key="3">
    <source>
        <dbReference type="ARBA" id="ARBA00022692"/>
    </source>
</evidence>
<evidence type="ECO:0000256" key="1">
    <source>
        <dbReference type="ARBA" id="ARBA00004141"/>
    </source>
</evidence>
<evidence type="ECO:0000313" key="7">
    <source>
        <dbReference type="EMBL" id="KAF2723022.1"/>
    </source>
</evidence>
<feature type="transmembrane region" description="Helical" evidence="6">
    <location>
        <begin position="111"/>
        <end position="133"/>
    </location>
</feature>
<evidence type="ECO:0000256" key="5">
    <source>
        <dbReference type="ARBA" id="ARBA00023136"/>
    </source>
</evidence>
<organism evidence="7 8">
    <name type="scientific">Polychaeton citri CBS 116435</name>
    <dbReference type="NCBI Taxonomy" id="1314669"/>
    <lineage>
        <taxon>Eukaryota</taxon>
        <taxon>Fungi</taxon>
        <taxon>Dikarya</taxon>
        <taxon>Ascomycota</taxon>
        <taxon>Pezizomycotina</taxon>
        <taxon>Dothideomycetes</taxon>
        <taxon>Dothideomycetidae</taxon>
        <taxon>Capnodiales</taxon>
        <taxon>Capnodiaceae</taxon>
        <taxon>Polychaeton</taxon>
    </lineage>
</organism>